<evidence type="ECO:0000256" key="1">
    <source>
        <dbReference type="ARBA" id="ARBA00004173"/>
    </source>
</evidence>
<dbReference type="PANTHER" id="PTHR44889:SF1">
    <property type="entry name" value="INACTIVE HYDROXYSTEROID DEHYDROGENASE-LIKE PROTEIN 1"/>
    <property type="match status" value="1"/>
</dbReference>
<comment type="similarity">
    <text evidence="5">Belongs to the short-chain dehydrogenases/reductases (SDR) family. 17-beta-HSD 3 subfamily.</text>
</comment>
<dbReference type="PANTHER" id="PTHR44889">
    <property type="entry name" value="INACTIVE HYDROXYSTEROID DEHYDROGENASE-LIKE PROTEIN 1"/>
    <property type="match status" value="1"/>
</dbReference>
<dbReference type="SUPFAM" id="SSF51735">
    <property type="entry name" value="NAD(P)-binding Rossmann-fold domains"/>
    <property type="match status" value="1"/>
</dbReference>
<dbReference type="InterPro" id="IPR052149">
    <property type="entry name" value="17-beta-HSD3-like"/>
</dbReference>
<evidence type="ECO:0000256" key="5">
    <source>
        <dbReference type="ARBA" id="ARBA00038261"/>
    </source>
</evidence>
<dbReference type="EMBL" id="OE844483">
    <property type="protein sequence ID" value="CAD7605465.1"/>
    <property type="molecule type" value="Genomic_DNA"/>
</dbReference>
<keyword evidence="2" id="KW-0521">NADP</keyword>
<accession>A0A7R9PQF1</accession>
<sequence>MVDSEWSVTLFAALAGLGCALLVWLLADSVWALFYGIRVHLMPYITPQPVNLTDMFGTWAVVTGSTDGIGKAYAYELAHRGVNIVLISRNIDKLNQVASEIKTNFNVETKVIAADFSKGQQVFNNIEIELKDIPVGILVNNVGRQYSYPMYLGEVPQQELWDILNINIGATTMMTRMLLPQMQHRKKGAIVNVSSGSELQPLPLMTVYAASKVFVKSFSDGLRFEYQDDGITVQHLSPLFVNTKMNAFSHRLQESSIFVPNATTYAHYAVNTLGKVNTTTGYWAHGIQYFLTVIPPVWIRTYIGGLMNQSFRRDYFKTLSDKTKYDLLAE</sequence>
<dbReference type="PROSITE" id="PS00061">
    <property type="entry name" value="ADH_SHORT"/>
    <property type="match status" value="1"/>
</dbReference>
<comment type="subcellular location">
    <subcellularLocation>
        <location evidence="1">Mitochondrion</location>
    </subcellularLocation>
</comment>
<name>A0A7R9PQF1_TIMGE</name>
<gene>
    <name evidence="6" type="ORF">TGEB3V08_LOCUS9523</name>
</gene>
<dbReference type="InterPro" id="IPR002347">
    <property type="entry name" value="SDR_fam"/>
</dbReference>
<dbReference type="CDD" id="cd05356">
    <property type="entry name" value="17beta-HSD1_like_SDR_c"/>
    <property type="match status" value="1"/>
</dbReference>
<dbReference type="PIRSF" id="PIRSF000126">
    <property type="entry name" value="11-beta-HSD1"/>
    <property type="match status" value="1"/>
</dbReference>
<evidence type="ECO:0000313" key="6">
    <source>
        <dbReference type="EMBL" id="CAD7605465.1"/>
    </source>
</evidence>
<proteinExistence type="inferred from homology"/>
<dbReference type="FunFam" id="3.40.50.720:FF:000137">
    <property type="entry name" value="Hydroxysteroid (17-beta) dehydrogenase 3"/>
    <property type="match status" value="1"/>
</dbReference>
<evidence type="ECO:0000256" key="4">
    <source>
        <dbReference type="ARBA" id="ARBA00023128"/>
    </source>
</evidence>
<dbReference type="PRINTS" id="PR00080">
    <property type="entry name" value="SDRFAMILY"/>
</dbReference>
<dbReference type="InterPro" id="IPR036291">
    <property type="entry name" value="NAD(P)-bd_dom_sf"/>
</dbReference>
<reference evidence="6" key="1">
    <citation type="submission" date="2020-11" db="EMBL/GenBank/DDBJ databases">
        <authorList>
            <person name="Tran Van P."/>
        </authorList>
    </citation>
    <scope>NUCLEOTIDE SEQUENCE</scope>
</reference>
<keyword evidence="4" id="KW-0496">Mitochondrion</keyword>
<dbReference type="PRINTS" id="PR00081">
    <property type="entry name" value="GDHRDH"/>
</dbReference>
<dbReference type="InterPro" id="IPR020904">
    <property type="entry name" value="Sc_DH/Rdtase_CS"/>
</dbReference>
<evidence type="ECO:0000256" key="2">
    <source>
        <dbReference type="ARBA" id="ARBA00022857"/>
    </source>
</evidence>
<dbReference type="Gene3D" id="3.40.50.720">
    <property type="entry name" value="NAD(P)-binding Rossmann-like Domain"/>
    <property type="match status" value="1"/>
</dbReference>
<protein>
    <recommendedName>
        <fullName evidence="7">Inactive hydroxysteroid dehydrogenase-like protein 1</fullName>
    </recommendedName>
</protein>
<dbReference type="AlphaFoldDB" id="A0A7R9PQF1"/>
<organism evidence="6">
    <name type="scientific">Timema genevievae</name>
    <name type="common">Walking stick</name>
    <dbReference type="NCBI Taxonomy" id="629358"/>
    <lineage>
        <taxon>Eukaryota</taxon>
        <taxon>Metazoa</taxon>
        <taxon>Ecdysozoa</taxon>
        <taxon>Arthropoda</taxon>
        <taxon>Hexapoda</taxon>
        <taxon>Insecta</taxon>
        <taxon>Pterygota</taxon>
        <taxon>Neoptera</taxon>
        <taxon>Polyneoptera</taxon>
        <taxon>Phasmatodea</taxon>
        <taxon>Timematodea</taxon>
        <taxon>Timematoidea</taxon>
        <taxon>Timematidae</taxon>
        <taxon>Timema</taxon>
    </lineage>
</organism>
<evidence type="ECO:0000256" key="3">
    <source>
        <dbReference type="ARBA" id="ARBA00023002"/>
    </source>
</evidence>
<dbReference type="GO" id="GO:0005739">
    <property type="term" value="C:mitochondrion"/>
    <property type="evidence" value="ECO:0007669"/>
    <property type="project" value="UniProtKB-SubCell"/>
</dbReference>
<dbReference type="Pfam" id="PF00106">
    <property type="entry name" value="adh_short"/>
    <property type="match status" value="1"/>
</dbReference>
<dbReference type="GO" id="GO:0016491">
    <property type="term" value="F:oxidoreductase activity"/>
    <property type="evidence" value="ECO:0007669"/>
    <property type="project" value="UniProtKB-KW"/>
</dbReference>
<evidence type="ECO:0008006" key="7">
    <source>
        <dbReference type="Google" id="ProtNLM"/>
    </source>
</evidence>
<keyword evidence="3" id="KW-0560">Oxidoreductase</keyword>